<sequence>MKTWLFLLFAFLIPAFVFAQKNVIPASQIPTLNLKLPEGSKQDKRFLSTVAAASLLETEVNDPNVSISEVEVYTLPPTPQSGFDAEVLVSELEKSGFEILPTDDDRIDWLVKGQTAFLIYFSMDKTETNFYLGKSNTVPKPTQGQPGQQITPTSPQPTAPVYIPPLPPSKSSTSPSVNQQAPAPNPPASSQSPAQNPSSNSSLPKTPVAPFTGFQFTTSNFDDGWISSIQPDWVLAQKGETKVYLFFVLPYRSENFSGTGVMDRDFYWDNHVAPTFNTTTKAYQDGGEFVSSMQPKYVEGWGQDPQTGQRRFLGMYLTVSPNAAMLTVASTVDENSMRQIFPKASDRWTSDLVAMSRYNKFAIGPNDLNGTWQSGGSQMTQWYDSFTGAYAGATIASSSATFFFTGPTYSSIHNGATGAVGAMNTFQQEYIGNSTISNWTITLTNRYQGKTQQFDAHFQAVKGGRLLYLNNGAGEEYLLVKIR</sequence>
<protein>
    <submittedName>
        <fullName evidence="3">Uncharacterized protein</fullName>
    </submittedName>
</protein>
<feature type="signal peptide" evidence="2">
    <location>
        <begin position="1"/>
        <end position="19"/>
    </location>
</feature>
<feature type="chain" id="PRO_5016381520" evidence="2">
    <location>
        <begin position="20"/>
        <end position="483"/>
    </location>
</feature>
<dbReference type="Proteomes" id="UP000248917">
    <property type="component" value="Unassembled WGS sequence"/>
</dbReference>
<feature type="compositionally biased region" description="Low complexity" evidence="1">
    <location>
        <begin position="137"/>
        <end position="153"/>
    </location>
</feature>
<feature type="compositionally biased region" description="Pro residues" evidence="1">
    <location>
        <begin position="154"/>
        <end position="168"/>
    </location>
</feature>
<dbReference type="RefSeq" id="WP_111394352.1">
    <property type="nucleotide sequence ID" value="NZ_QKTX01000015.1"/>
</dbReference>
<evidence type="ECO:0000313" key="3">
    <source>
        <dbReference type="EMBL" id="PZV79085.1"/>
    </source>
</evidence>
<keyword evidence="4" id="KW-1185">Reference proteome</keyword>
<name>A0A326RKV9_9BACT</name>
<proteinExistence type="predicted"/>
<dbReference type="EMBL" id="QKTX01000015">
    <property type="protein sequence ID" value="PZV79085.1"/>
    <property type="molecule type" value="Genomic_DNA"/>
</dbReference>
<dbReference type="AlphaFoldDB" id="A0A326RKV9"/>
<dbReference type="OrthoDB" id="832921at2"/>
<reference evidence="3 4" key="1">
    <citation type="submission" date="2018-06" db="EMBL/GenBank/DDBJ databases">
        <title>Genomic Encyclopedia of Archaeal and Bacterial Type Strains, Phase II (KMG-II): from individual species to whole genera.</title>
        <authorList>
            <person name="Goeker M."/>
        </authorList>
    </citation>
    <scope>NUCLEOTIDE SEQUENCE [LARGE SCALE GENOMIC DNA]</scope>
    <source>
        <strain evidence="3 4">T4</strain>
    </source>
</reference>
<evidence type="ECO:0000256" key="1">
    <source>
        <dbReference type="SAM" id="MobiDB-lite"/>
    </source>
</evidence>
<evidence type="ECO:0000256" key="2">
    <source>
        <dbReference type="SAM" id="SignalP"/>
    </source>
</evidence>
<feature type="compositionally biased region" description="Low complexity" evidence="1">
    <location>
        <begin position="169"/>
        <end position="204"/>
    </location>
</feature>
<feature type="region of interest" description="Disordered" evidence="1">
    <location>
        <begin position="134"/>
        <end position="207"/>
    </location>
</feature>
<organism evidence="3 4">
    <name type="scientific">Algoriphagus aquaeductus</name>
    <dbReference type="NCBI Taxonomy" id="475299"/>
    <lineage>
        <taxon>Bacteria</taxon>
        <taxon>Pseudomonadati</taxon>
        <taxon>Bacteroidota</taxon>
        <taxon>Cytophagia</taxon>
        <taxon>Cytophagales</taxon>
        <taxon>Cyclobacteriaceae</taxon>
        <taxon>Algoriphagus</taxon>
    </lineage>
</organism>
<gene>
    <name evidence="3" type="ORF">CLV31_11545</name>
</gene>
<evidence type="ECO:0000313" key="4">
    <source>
        <dbReference type="Proteomes" id="UP000248917"/>
    </source>
</evidence>
<accession>A0A326RKV9</accession>
<keyword evidence="2" id="KW-0732">Signal</keyword>
<comment type="caution">
    <text evidence="3">The sequence shown here is derived from an EMBL/GenBank/DDBJ whole genome shotgun (WGS) entry which is preliminary data.</text>
</comment>